<name>A0ABV4U6Y5_9BACT</name>
<sequence>MLPHSHPRRALFALPALLLPLATGCVGPLDSERYAFDRWQQVDDRTHHTDRATPDEQPGDRDADPRHALPANPTLDDYLAYAEAHHPAPAAAFHEWRAALERVPQARALMDPTVSYRVWVQRTGDRQAVGLSQAFPWYGTLRARGDVAMAQALAAEQRFEQQRRAVADGVRQAYSDYLLFGLSLRVLEENIRILEHAMESAEALFEAGDTPYTDVIRAGVALEQTRDERDTLEAQRTPLIAQLNAAIGRSARHDLPMPTTLPPSSLEADEPALLARLTENNPELQALAFETTSQRHNIRLARQNRIPELALGVDYTDAIEARDTVSVVASINVPIWFQRTRAERREALAAFGSATHQRTQRLNELEAELRLAYARYRDADRRVAVYEQTLVPMAREALESAEASYAAGESVFESVTQAQLALQESQLTYANISVDRFQRLAEIERIVGRLTTNNAPSTREPQDDHPNRSR</sequence>
<dbReference type="SUPFAM" id="SSF56954">
    <property type="entry name" value="Outer membrane efflux proteins (OEP)"/>
    <property type="match status" value="1"/>
</dbReference>
<reference evidence="3 4" key="1">
    <citation type="submission" date="2024-08" db="EMBL/GenBank/DDBJ databases">
        <title>Whole-genome sequencing of halo(alkali)philic microorganisms from hypersaline lakes.</title>
        <authorList>
            <person name="Sorokin D.Y."/>
            <person name="Merkel A.Y."/>
            <person name="Messina E."/>
            <person name="Yakimov M."/>
        </authorList>
    </citation>
    <scope>NUCLEOTIDE SEQUENCE [LARGE SCALE GENOMIC DNA]</scope>
    <source>
        <strain evidence="3 4">AB-hyl4</strain>
    </source>
</reference>
<protein>
    <submittedName>
        <fullName evidence="3">TolC family protein</fullName>
    </submittedName>
</protein>
<feature type="region of interest" description="Disordered" evidence="2">
    <location>
        <begin position="45"/>
        <end position="70"/>
    </location>
</feature>
<evidence type="ECO:0000313" key="3">
    <source>
        <dbReference type="EMBL" id="MFA9479271.1"/>
    </source>
</evidence>
<evidence type="ECO:0000313" key="4">
    <source>
        <dbReference type="Proteomes" id="UP001575105"/>
    </source>
</evidence>
<evidence type="ECO:0000256" key="1">
    <source>
        <dbReference type="ARBA" id="ARBA00007613"/>
    </source>
</evidence>
<dbReference type="InterPro" id="IPR003423">
    <property type="entry name" value="OMP_efflux"/>
</dbReference>
<dbReference type="Pfam" id="PF02321">
    <property type="entry name" value="OEP"/>
    <property type="match status" value="2"/>
</dbReference>
<dbReference type="Proteomes" id="UP001575105">
    <property type="component" value="Unassembled WGS sequence"/>
</dbReference>
<dbReference type="PANTHER" id="PTHR30203">
    <property type="entry name" value="OUTER MEMBRANE CATION EFFLUX PROTEIN"/>
    <property type="match status" value="1"/>
</dbReference>
<proteinExistence type="inferred from homology"/>
<feature type="compositionally biased region" description="Basic and acidic residues" evidence="2">
    <location>
        <begin position="45"/>
        <end position="67"/>
    </location>
</feature>
<comment type="similarity">
    <text evidence="1">Belongs to the outer membrane factor (OMF) (TC 1.B.17) family.</text>
</comment>
<dbReference type="InterPro" id="IPR010131">
    <property type="entry name" value="MdtP/NodT-like"/>
</dbReference>
<comment type="caution">
    <text evidence="3">The sequence shown here is derived from an EMBL/GenBank/DDBJ whole genome shotgun (WGS) entry which is preliminary data.</text>
</comment>
<feature type="compositionally biased region" description="Basic and acidic residues" evidence="2">
    <location>
        <begin position="460"/>
        <end position="470"/>
    </location>
</feature>
<dbReference type="EMBL" id="JBGUBD010000007">
    <property type="protein sequence ID" value="MFA9479271.1"/>
    <property type="molecule type" value="Genomic_DNA"/>
</dbReference>
<feature type="region of interest" description="Disordered" evidence="2">
    <location>
        <begin position="451"/>
        <end position="470"/>
    </location>
</feature>
<dbReference type="Gene3D" id="1.20.1600.10">
    <property type="entry name" value="Outer membrane efflux proteins (OEP)"/>
    <property type="match status" value="1"/>
</dbReference>
<gene>
    <name evidence="3" type="ORF">ACERK3_13350</name>
</gene>
<accession>A0ABV4U6Y5</accession>
<keyword evidence="4" id="KW-1185">Reference proteome</keyword>
<dbReference type="RefSeq" id="WP_425346192.1">
    <property type="nucleotide sequence ID" value="NZ_JBGUBD010000007.1"/>
</dbReference>
<dbReference type="PANTHER" id="PTHR30203:SF24">
    <property type="entry name" value="BLR4935 PROTEIN"/>
    <property type="match status" value="1"/>
</dbReference>
<evidence type="ECO:0000256" key="2">
    <source>
        <dbReference type="SAM" id="MobiDB-lite"/>
    </source>
</evidence>
<organism evidence="3 4">
    <name type="scientific">Natronomicrosphaera hydrolytica</name>
    <dbReference type="NCBI Taxonomy" id="3242702"/>
    <lineage>
        <taxon>Bacteria</taxon>
        <taxon>Pseudomonadati</taxon>
        <taxon>Planctomycetota</taxon>
        <taxon>Phycisphaerae</taxon>
        <taxon>Phycisphaerales</taxon>
        <taxon>Phycisphaeraceae</taxon>
        <taxon>Natronomicrosphaera</taxon>
    </lineage>
</organism>